<organism evidence="2 3">
    <name type="scientific">Perkinsus olseni</name>
    <name type="common">Perkinsus atlanticus</name>
    <dbReference type="NCBI Taxonomy" id="32597"/>
    <lineage>
        <taxon>Eukaryota</taxon>
        <taxon>Sar</taxon>
        <taxon>Alveolata</taxon>
        <taxon>Perkinsozoa</taxon>
        <taxon>Perkinsea</taxon>
        <taxon>Perkinsida</taxon>
        <taxon>Perkinsidae</taxon>
        <taxon>Perkinsus</taxon>
    </lineage>
</organism>
<reference evidence="2 3" key="1">
    <citation type="submission" date="2020-04" db="EMBL/GenBank/DDBJ databases">
        <title>Perkinsus olseni comparative genomics.</title>
        <authorList>
            <person name="Bogema D.R."/>
        </authorList>
    </citation>
    <scope>NUCLEOTIDE SEQUENCE [LARGE SCALE GENOMIC DNA]</scope>
    <source>
        <strain evidence="2 3">ATCC PRA-207</strain>
    </source>
</reference>
<protein>
    <submittedName>
        <fullName evidence="2">Uncharacterized protein</fullName>
    </submittedName>
</protein>
<sequence length="125" mass="13807">ECLDAVCANQTRLEVIGHRLGPSLARAVLLGPSRRSYCYPQAVAPSSSFSAEACTGTDANENVSREEAPRLRRSIAELERDEGKELVDARHSTAEKDESKMYNGVKWLEGDDGLGYDVLHNSRER</sequence>
<gene>
    <name evidence="2" type="ORF">FOZ63_021382</name>
</gene>
<proteinExistence type="predicted"/>
<evidence type="ECO:0000313" key="2">
    <source>
        <dbReference type="EMBL" id="KAF4726777.1"/>
    </source>
</evidence>
<dbReference type="Proteomes" id="UP000553632">
    <property type="component" value="Unassembled WGS sequence"/>
</dbReference>
<dbReference type="AlphaFoldDB" id="A0A7J6S1F2"/>
<accession>A0A7J6S1F2</accession>
<evidence type="ECO:0000313" key="3">
    <source>
        <dbReference type="Proteomes" id="UP000553632"/>
    </source>
</evidence>
<keyword evidence="3" id="KW-1185">Reference proteome</keyword>
<feature type="non-terminal residue" evidence="2">
    <location>
        <position position="1"/>
    </location>
</feature>
<evidence type="ECO:0000256" key="1">
    <source>
        <dbReference type="SAM" id="MobiDB-lite"/>
    </source>
</evidence>
<comment type="caution">
    <text evidence="2">The sequence shown here is derived from an EMBL/GenBank/DDBJ whole genome shotgun (WGS) entry which is preliminary data.</text>
</comment>
<name>A0A7J6S1F2_PEROL</name>
<dbReference type="EMBL" id="JABANO010021459">
    <property type="protein sequence ID" value="KAF4726777.1"/>
    <property type="molecule type" value="Genomic_DNA"/>
</dbReference>
<feature type="region of interest" description="Disordered" evidence="1">
    <location>
        <begin position="49"/>
        <end position="68"/>
    </location>
</feature>